<sequence>MKEKKKKKKIITVLLRKCTSIPTRLKRSSSYATLSRSKSAKEEETLLWTGDDVDASSVGVAVVVVFVGSSRRRCMVKAEHLRHPVISALMEPASEERISIVKCEVVLFHHLIWMLENNGDLEPAAGGSPEELAALYAYS</sequence>
<gene>
    <name evidence="2" type="ORF">KSP40_PGU004338</name>
</gene>
<keyword evidence="3" id="KW-1185">Reference proteome</keyword>
<dbReference type="EMBL" id="JBBWWR010000004">
    <property type="protein sequence ID" value="KAK8968749.1"/>
    <property type="molecule type" value="Genomic_DNA"/>
</dbReference>
<dbReference type="Pfam" id="PF02519">
    <property type="entry name" value="Auxin_inducible"/>
    <property type="match status" value="1"/>
</dbReference>
<proteinExistence type="inferred from homology"/>
<dbReference type="Proteomes" id="UP001412067">
    <property type="component" value="Unassembled WGS sequence"/>
</dbReference>
<evidence type="ECO:0000313" key="3">
    <source>
        <dbReference type="Proteomes" id="UP001412067"/>
    </source>
</evidence>
<evidence type="ECO:0000313" key="2">
    <source>
        <dbReference type="EMBL" id="KAK8968749.1"/>
    </source>
</evidence>
<organism evidence="2 3">
    <name type="scientific">Platanthera guangdongensis</name>
    <dbReference type="NCBI Taxonomy" id="2320717"/>
    <lineage>
        <taxon>Eukaryota</taxon>
        <taxon>Viridiplantae</taxon>
        <taxon>Streptophyta</taxon>
        <taxon>Embryophyta</taxon>
        <taxon>Tracheophyta</taxon>
        <taxon>Spermatophyta</taxon>
        <taxon>Magnoliopsida</taxon>
        <taxon>Liliopsida</taxon>
        <taxon>Asparagales</taxon>
        <taxon>Orchidaceae</taxon>
        <taxon>Orchidoideae</taxon>
        <taxon>Orchideae</taxon>
        <taxon>Orchidinae</taxon>
        <taxon>Platanthera</taxon>
    </lineage>
</organism>
<name>A0ABR2MYV2_9ASPA</name>
<protein>
    <submittedName>
        <fullName evidence="2">Uncharacterized protein</fullName>
    </submittedName>
</protein>
<reference evidence="2 3" key="1">
    <citation type="journal article" date="2022" name="Nat. Plants">
        <title>Genomes of leafy and leafless Platanthera orchids illuminate the evolution of mycoheterotrophy.</title>
        <authorList>
            <person name="Li M.H."/>
            <person name="Liu K.W."/>
            <person name="Li Z."/>
            <person name="Lu H.C."/>
            <person name="Ye Q.L."/>
            <person name="Zhang D."/>
            <person name="Wang J.Y."/>
            <person name="Li Y.F."/>
            <person name="Zhong Z.M."/>
            <person name="Liu X."/>
            <person name="Yu X."/>
            <person name="Liu D.K."/>
            <person name="Tu X.D."/>
            <person name="Liu B."/>
            <person name="Hao Y."/>
            <person name="Liao X.Y."/>
            <person name="Jiang Y.T."/>
            <person name="Sun W.H."/>
            <person name="Chen J."/>
            <person name="Chen Y.Q."/>
            <person name="Ai Y."/>
            <person name="Zhai J.W."/>
            <person name="Wu S.S."/>
            <person name="Zhou Z."/>
            <person name="Hsiao Y.Y."/>
            <person name="Wu W.L."/>
            <person name="Chen Y.Y."/>
            <person name="Lin Y.F."/>
            <person name="Hsu J.L."/>
            <person name="Li C.Y."/>
            <person name="Wang Z.W."/>
            <person name="Zhao X."/>
            <person name="Zhong W.Y."/>
            <person name="Ma X.K."/>
            <person name="Ma L."/>
            <person name="Huang J."/>
            <person name="Chen G.Z."/>
            <person name="Huang M.Z."/>
            <person name="Huang L."/>
            <person name="Peng D.H."/>
            <person name="Luo Y.B."/>
            <person name="Zou S.Q."/>
            <person name="Chen S.P."/>
            <person name="Lan S."/>
            <person name="Tsai W.C."/>
            <person name="Van de Peer Y."/>
            <person name="Liu Z.J."/>
        </authorList>
    </citation>
    <scope>NUCLEOTIDE SEQUENCE [LARGE SCALE GENOMIC DNA]</scope>
    <source>
        <strain evidence="2">Lor288</strain>
    </source>
</reference>
<comment type="caution">
    <text evidence="2">The sequence shown here is derived from an EMBL/GenBank/DDBJ whole genome shotgun (WGS) entry which is preliminary data.</text>
</comment>
<evidence type="ECO:0000256" key="1">
    <source>
        <dbReference type="ARBA" id="ARBA00006974"/>
    </source>
</evidence>
<comment type="similarity">
    <text evidence="1">Belongs to the ARG7 family.</text>
</comment>
<dbReference type="InterPro" id="IPR003676">
    <property type="entry name" value="SAUR_fam"/>
</dbReference>
<accession>A0ABR2MYV2</accession>